<sequence length="547" mass="61362">MVKNMSTTKPMFKFVTLLVLISFFISVMCSESLINDGGGGSDDEDLESLEELLAIDEEEEDKQQGIHIKSSEADTLRKAQRIVLELSNERVKSVIDGNEFVLLLGYAPWCGRSAELMPQFAEAATILKEMGSPVLMAKVDADRYPKAASLLGIKGYPTLLLFVNGTSQMYTGGLTANDIVVWVMKKTGVPLIRLDTLSDAEKFMAKHQMFVIGLFDKFEGSNYEEFTKAAVADNEIQFAETSKTEVAKVLFPDNENKKPFVGLVKSEPEKYLAFEDTFEKEKILEFLEYNKFPLVTVMTELNSVRVHTGPVKLQVIVFAKDEEFKNHLLPLQNVARKFKSKIMFIYVDVAEENLAKPFLTLFGLEESDKTVVTAFDNRKSSKYLLESNLTPSNLEAFCSGLLHDTLSPYFKSQPLPENLQKEATVQTVVGRTFEDLVLNSPQNVLLEVHTPWCINCEATTKQVEKLAKHFKGLDNLIIARIDASANEHPKLQVEDFPTLVFYPSGDKSNPIKLPTKSSLKDLAAFIKKNVRTDRGITSQDETSKDEL</sequence>
<dbReference type="GO" id="GO:0003756">
    <property type="term" value="F:protein disulfide isomerase activity"/>
    <property type="evidence" value="ECO:0007669"/>
    <property type="project" value="UniProtKB-EC"/>
</dbReference>
<feature type="signal peptide" evidence="12">
    <location>
        <begin position="1"/>
        <end position="29"/>
    </location>
</feature>
<dbReference type="AlphaFoldDB" id="A0A2G5FAI9"/>
<evidence type="ECO:0000256" key="8">
    <source>
        <dbReference type="ARBA" id="ARBA00023157"/>
    </source>
</evidence>
<dbReference type="GO" id="GO:0006457">
    <property type="term" value="P:protein folding"/>
    <property type="evidence" value="ECO:0007669"/>
    <property type="project" value="TreeGrafter"/>
</dbReference>
<evidence type="ECO:0000256" key="3">
    <source>
        <dbReference type="ARBA" id="ARBA00006347"/>
    </source>
</evidence>
<evidence type="ECO:0000256" key="11">
    <source>
        <dbReference type="ARBA" id="ARBA00023284"/>
    </source>
</evidence>
<evidence type="ECO:0000259" key="13">
    <source>
        <dbReference type="PROSITE" id="PS51352"/>
    </source>
</evidence>
<evidence type="ECO:0000256" key="10">
    <source>
        <dbReference type="ARBA" id="ARBA00023235"/>
    </source>
</evidence>
<dbReference type="EMBL" id="KZ305018">
    <property type="protein sequence ID" value="PIA64985.1"/>
    <property type="molecule type" value="Genomic_DNA"/>
</dbReference>
<dbReference type="FunFam" id="3.40.30.10:FF:000042">
    <property type="entry name" value="protein disulfide-isomerase A2"/>
    <property type="match status" value="1"/>
</dbReference>
<dbReference type="EC" id="5.3.4.1" evidence="4"/>
<dbReference type="GO" id="GO:0034976">
    <property type="term" value="P:response to endoplasmic reticulum stress"/>
    <property type="evidence" value="ECO:0007669"/>
    <property type="project" value="TreeGrafter"/>
</dbReference>
<keyword evidence="11" id="KW-0676">Redox-active center</keyword>
<dbReference type="InterPro" id="IPR036249">
    <property type="entry name" value="Thioredoxin-like_sf"/>
</dbReference>
<accession>A0A2G5FAI9</accession>
<evidence type="ECO:0000256" key="7">
    <source>
        <dbReference type="ARBA" id="ARBA00022824"/>
    </source>
</evidence>
<feature type="domain" description="Thioredoxin" evidence="13">
    <location>
        <begin position="414"/>
        <end position="531"/>
    </location>
</feature>
<keyword evidence="6" id="KW-0677">Repeat</keyword>
<reference evidence="14 15" key="1">
    <citation type="submission" date="2017-09" db="EMBL/GenBank/DDBJ databases">
        <title>WGS assembly of Aquilegia coerulea Goldsmith.</title>
        <authorList>
            <person name="Hodges S."/>
            <person name="Kramer E."/>
            <person name="Nordborg M."/>
            <person name="Tomkins J."/>
            <person name="Borevitz J."/>
            <person name="Derieg N."/>
            <person name="Yan J."/>
            <person name="Mihaltcheva S."/>
            <person name="Hayes R.D."/>
            <person name="Rokhsar D."/>
        </authorList>
    </citation>
    <scope>NUCLEOTIDE SEQUENCE [LARGE SCALE GENOMIC DNA]</scope>
    <source>
        <strain evidence="15">cv. Goldsmith</strain>
    </source>
</reference>
<keyword evidence="15" id="KW-1185">Reference proteome</keyword>
<dbReference type="GO" id="GO:0005788">
    <property type="term" value="C:endoplasmic reticulum lumen"/>
    <property type="evidence" value="ECO:0007669"/>
    <property type="project" value="UniProtKB-SubCell"/>
</dbReference>
<keyword evidence="9" id="KW-0325">Glycoprotein</keyword>
<dbReference type="CDD" id="cd02982">
    <property type="entry name" value="PDI_b'_family"/>
    <property type="match status" value="1"/>
</dbReference>
<dbReference type="FunFam" id="3.40.30.10:FF:000204">
    <property type="entry name" value="Protein disulfide isomerase-like 1-6"/>
    <property type="match status" value="1"/>
</dbReference>
<comment type="subcellular location">
    <subcellularLocation>
        <location evidence="2">Endoplasmic reticulum lumen</location>
    </subcellularLocation>
</comment>
<dbReference type="CDD" id="cd02961">
    <property type="entry name" value="PDI_a_family"/>
    <property type="match status" value="1"/>
</dbReference>
<dbReference type="PANTHER" id="PTHR18929">
    <property type="entry name" value="PROTEIN DISULFIDE ISOMERASE"/>
    <property type="match status" value="1"/>
</dbReference>
<dbReference type="CDD" id="cd02981">
    <property type="entry name" value="PDI_b_family"/>
    <property type="match status" value="1"/>
</dbReference>
<dbReference type="CDD" id="cd02995">
    <property type="entry name" value="PDI_a_PDI_a'_C"/>
    <property type="match status" value="1"/>
</dbReference>
<dbReference type="OrthoDB" id="427280at2759"/>
<dbReference type="InterPro" id="IPR013766">
    <property type="entry name" value="Thioredoxin_domain"/>
</dbReference>
<proteinExistence type="inferred from homology"/>
<evidence type="ECO:0000313" key="14">
    <source>
        <dbReference type="EMBL" id="PIA64985.1"/>
    </source>
</evidence>
<comment type="similarity">
    <text evidence="3">Belongs to the protein disulfide isomerase family.</text>
</comment>
<dbReference type="FunFam" id="3.40.30.10:FF:000201">
    <property type="entry name" value="Protein disulfide isomerase-like 1-5"/>
    <property type="match status" value="1"/>
</dbReference>
<dbReference type="Gene3D" id="3.40.30.10">
    <property type="entry name" value="Glutaredoxin"/>
    <property type="match status" value="4"/>
</dbReference>
<evidence type="ECO:0000256" key="5">
    <source>
        <dbReference type="ARBA" id="ARBA00022729"/>
    </source>
</evidence>
<dbReference type="Proteomes" id="UP000230069">
    <property type="component" value="Unassembled WGS sequence"/>
</dbReference>
<dbReference type="FunFam" id="3.40.30.10:FF:000134">
    <property type="entry name" value="Protein disulfide-isomerase"/>
    <property type="match status" value="1"/>
</dbReference>
<dbReference type="Pfam" id="PF13848">
    <property type="entry name" value="Thioredoxin_6"/>
    <property type="match status" value="1"/>
</dbReference>
<organism evidence="14 15">
    <name type="scientific">Aquilegia coerulea</name>
    <name type="common">Rocky mountain columbine</name>
    <dbReference type="NCBI Taxonomy" id="218851"/>
    <lineage>
        <taxon>Eukaryota</taxon>
        <taxon>Viridiplantae</taxon>
        <taxon>Streptophyta</taxon>
        <taxon>Embryophyta</taxon>
        <taxon>Tracheophyta</taxon>
        <taxon>Spermatophyta</taxon>
        <taxon>Magnoliopsida</taxon>
        <taxon>Ranunculales</taxon>
        <taxon>Ranunculaceae</taxon>
        <taxon>Thalictroideae</taxon>
        <taxon>Aquilegia</taxon>
    </lineage>
</organism>
<dbReference type="Pfam" id="PF00085">
    <property type="entry name" value="Thioredoxin"/>
    <property type="match status" value="2"/>
</dbReference>
<name>A0A2G5FAI9_AQUCA</name>
<evidence type="ECO:0000256" key="2">
    <source>
        <dbReference type="ARBA" id="ARBA00004319"/>
    </source>
</evidence>
<evidence type="ECO:0000256" key="4">
    <source>
        <dbReference type="ARBA" id="ARBA00012723"/>
    </source>
</evidence>
<evidence type="ECO:0000313" key="15">
    <source>
        <dbReference type="Proteomes" id="UP000230069"/>
    </source>
</evidence>
<dbReference type="PROSITE" id="PS51352">
    <property type="entry name" value="THIOREDOXIN_2"/>
    <property type="match status" value="2"/>
</dbReference>
<evidence type="ECO:0000256" key="12">
    <source>
        <dbReference type="SAM" id="SignalP"/>
    </source>
</evidence>
<evidence type="ECO:0000256" key="1">
    <source>
        <dbReference type="ARBA" id="ARBA00001182"/>
    </source>
</evidence>
<keyword evidence="5 12" id="KW-0732">Signal</keyword>
<dbReference type="PANTHER" id="PTHR18929:SF189">
    <property type="entry name" value="PROTEIN DISULFIDE ISOMERASE-LIKE 1-5-RELATED"/>
    <property type="match status" value="1"/>
</dbReference>
<keyword evidence="10" id="KW-0413">Isomerase</keyword>
<feature type="chain" id="PRO_5013821463" description="protein disulfide-isomerase" evidence="12">
    <location>
        <begin position="30"/>
        <end position="547"/>
    </location>
</feature>
<protein>
    <recommendedName>
        <fullName evidence="4">protein disulfide-isomerase</fullName>
        <ecNumber evidence="4">5.3.4.1</ecNumber>
    </recommendedName>
</protein>
<keyword evidence="8" id="KW-1015">Disulfide bond</keyword>
<evidence type="ECO:0000256" key="9">
    <source>
        <dbReference type="ARBA" id="ARBA00023180"/>
    </source>
</evidence>
<gene>
    <name evidence="14" type="ORF">AQUCO_00100450v1</name>
</gene>
<comment type="catalytic activity">
    <reaction evidence="1">
        <text>Catalyzes the rearrangement of -S-S- bonds in proteins.</text>
        <dbReference type="EC" id="5.3.4.1"/>
    </reaction>
</comment>
<dbReference type="FunCoup" id="A0A2G5FAI9">
    <property type="interactions" value="1511"/>
</dbReference>
<dbReference type="SUPFAM" id="SSF52833">
    <property type="entry name" value="Thioredoxin-like"/>
    <property type="match status" value="4"/>
</dbReference>
<evidence type="ECO:0000256" key="6">
    <source>
        <dbReference type="ARBA" id="ARBA00022737"/>
    </source>
</evidence>
<keyword evidence="7" id="KW-0256">Endoplasmic reticulum</keyword>
<dbReference type="InParanoid" id="A0A2G5FAI9"/>
<dbReference type="STRING" id="218851.A0A2G5FAI9"/>
<feature type="domain" description="Thioredoxin" evidence="13">
    <location>
        <begin position="73"/>
        <end position="188"/>
    </location>
</feature>